<dbReference type="SUPFAM" id="SSF81342">
    <property type="entry name" value="Transmembrane di-heme cytochromes"/>
    <property type="match status" value="1"/>
</dbReference>
<protein>
    <submittedName>
        <fullName evidence="15">Cytochrome b</fullName>
    </submittedName>
</protein>
<keyword evidence="9 13" id="KW-1133">Transmembrane helix</keyword>
<keyword evidence="4" id="KW-1003">Cell membrane</keyword>
<proteinExistence type="inferred from homology"/>
<keyword evidence="7" id="KW-0479">Metal-binding</keyword>
<sequence length="197" mass="23556">MIKNTVTTYGSFAKWFHWLIALCFLAAYVIVYYKIWFLDKDDALFRPSLNIHAAVGFSVLLWACLRVWWRFFNVQPQMPPMPKWQQKSAHWMHWLLYFFMFAMPISGWFGFGGSIDYGIFQIPTFNETWLGQWILALFNTDWDTWEKKWDFFHKDISGAWVLWILIAVHAGAALYHHFVQKDDTLTRMLPKKINKAE</sequence>
<evidence type="ECO:0000256" key="5">
    <source>
        <dbReference type="ARBA" id="ARBA00022617"/>
    </source>
</evidence>
<evidence type="ECO:0000256" key="9">
    <source>
        <dbReference type="ARBA" id="ARBA00022989"/>
    </source>
</evidence>
<keyword evidence="8" id="KW-0249">Electron transport</keyword>
<gene>
    <name evidence="15" type="ORF">NHN17_16660</name>
</gene>
<evidence type="ECO:0000313" key="16">
    <source>
        <dbReference type="Proteomes" id="UP001524460"/>
    </source>
</evidence>
<dbReference type="Gene3D" id="1.20.950.20">
    <property type="entry name" value="Transmembrane di-heme cytochromes, Chain C"/>
    <property type="match status" value="1"/>
</dbReference>
<evidence type="ECO:0000256" key="3">
    <source>
        <dbReference type="ARBA" id="ARBA00022448"/>
    </source>
</evidence>
<dbReference type="InterPro" id="IPR016174">
    <property type="entry name" value="Di-haem_cyt_TM"/>
</dbReference>
<accession>A0ABT1N7L4</accession>
<comment type="similarity">
    <text evidence="12">Belongs to the cytochrome b561 family.</text>
</comment>
<feature type="transmembrane region" description="Helical" evidence="13">
    <location>
        <begin position="49"/>
        <end position="71"/>
    </location>
</feature>
<dbReference type="EMBL" id="JANEYT010000043">
    <property type="protein sequence ID" value="MCQ1059681.1"/>
    <property type="molecule type" value="Genomic_DNA"/>
</dbReference>
<feature type="domain" description="Cytochrome b561 bacterial/Ni-hydrogenase" evidence="14">
    <location>
        <begin position="9"/>
        <end position="190"/>
    </location>
</feature>
<evidence type="ECO:0000256" key="13">
    <source>
        <dbReference type="SAM" id="Phobius"/>
    </source>
</evidence>
<dbReference type="PANTHER" id="PTHR30529:SF7">
    <property type="entry name" value="CYTOCHROME B561 BACTERIAL_NI-HYDROGENASE DOMAIN-CONTAINING PROTEIN"/>
    <property type="match status" value="1"/>
</dbReference>
<dbReference type="Proteomes" id="UP001524460">
    <property type="component" value="Unassembled WGS sequence"/>
</dbReference>
<evidence type="ECO:0000256" key="6">
    <source>
        <dbReference type="ARBA" id="ARBA00022692"/>
    </source>
</evidence>
<dbReference type="InterPro" id="IPR011577">
    <property type="entry name" value="Cyt_b561_bac/Ni-Hgenase"/>
</dbReference>
<evidence type="ECO:0000256" key="12">
    <source>
        <dbReference type="ARBA" id="ARBA00037975"/>
    </source>
</evidence>
<name>A0ABT1N7L4_9GAMM</name>
<evidence type="ECO:0000256" key="2">
    <source>
        <dbReference type="ARBA" id="ARBA00004651"/>
    </source>
</evidence>
<comment type="cofactor">
    <cofactor evidence="1">
        <name>heme b</name>
        <dbReference type="ChEBI" id="CHEBI:60344"/>
    </cofactor>
</comment>
<evidence type="ECO:0000256" key="11">
    <source>
        <dbReference type="ARBA" id="ARBA00023136"/>
    </source>
</evidence>
<feature type="transmembrane region" description="Helical" evidence="13">
    <location>
        <begin position="91"/>
        <end position="111"/>
    </location>
</feature>
<evidence type="ECO:0000256" key="7">
    <source>
        <dbReference type="ARBA" id="ARBA00022723"/>
    </source>
</evidence>
<dbReference type="PANTHER" id="PTHR30529">
    <property type="entry name" value="CYTOCHROME B561"/>
    <property type="match status" value="1"/>
</dbReference>
<keyword evidence="5" id="KW-0349">Heme</keyword>
<evidence type="ECO:0000256" key="8">
    <source>
        <dbReference type="ARBA" id="ARBA00022982"/>
    </source>
</evidence>
<dbReference type="RefSeq" id="WP_255043773.1">
    <property type="nucleotide sequence ID" value="NZ_JANEYT010000043.1"/>
</dbReference>
<feature type="transmembrane region" description="Helical" evidence="13">
    <location>
        <begin position="15"/>
        <end position="37"/>
    </location>
</feature>
<evidence type="ECO:0000256" key="1">
    <source>
        <dbReference type="ARBA" id="ARBA00001970"/>
    </source>
</evidence>
<comment type="caution">
    <text evidence="15">The sequence shown here is derived from an EMBL/GenBank/DDBJ whole genome shotgun (WGS) entry which is preliminary data.</text>
</comment>
<comment type="subcellular location">
    <subcellularLocation>
        <location evidence="2">Cell membrane</location>
        <topology evidence="2">Multi-pass membrane protein</topology>
    </subcellularLocation>
</comment>
<feature type="transmembrane region" description="Helical" evidence="13">
    <location>
        <begin position="158"/>
        <end position="178"/>
    </location>
</feature>
<evidence type="ECO:0000256" key="4">
    <source>
        <dbReference type="ARBA" id="ARBA00022475"/>
    </source>
</evidence>
<keyword evidence="6 13" id="KW-0812">Transmembrane</keyword>
<keyword evidence="11 13" id="KW-0472">Membrane</keyword>
<evidence type="ECO:0000313" key="15">
    <source>
        <dbReference type="EMBL" id="MCQ1059681.1"/>
    </source>
</evidence>
<dbReference type="InterPro" id="IPR052168">
    <property type="entry name" value="Cytochrome_b561_oxidase"/>
</dbReference>
<keyword evidence="3" id="KW-0813">Transport</keyword>
<keyword evidence="10" id="KW-0408">Iron</keyword>
<keyword evidence="16" id="KW-1185">Reference proteome</keyword>
<reference evidence="15 16" key="1">
    <citation type="submission" date="2022-07" db="EMBL/GenBank/DDBJ databases">
        <title>Photobacterium pectinilyticum sp. nov., a marine bacterium isolated from surface seawater of Qingdao offshore.</title>
        <authorList>
            <person name="Wang X."/>
        </authorList>
    </citation>
    <scope>NUCLEOTIDE SEQUENCE [LARGE SCALE GENOMIC DNA]</scope>
    <source>
        <strain evidence="15 16">ZSDE20</strain>
    </source>
</reference>
<organism evidence="15 16">
    <name type="scientific">Photobacterium pectinilyticum</name>
    <dbReference type="NCBI Taxonomy" id="2906793"/>
    <lineage>
        <taxon>Bacteria</taxon>
        <taxon>Pseudomonadati</taxon>
        <taxon>Pseudomonadota</taxon>
        <taxon>Gammaproteobacteria</taxon>
        <taxon>Vibrionales</taxon>
        <taxon>Vibrionaceae</taxon>
        <taxon>Photobacterium</taxon>
    </lineage>
</organism>
<evidence type="ECO:0000256" key="10">
    <source>
        <dbReference type="ARBA" id="ARBA00023004"/>
    </source>
</evidence>
<dbReference type="Pfam" id="PF01292">
    <property type="entry name" value="Ni_hydr_CYTB"/>
    <property type="match status" value="1"/>
</dbReference>
<evidence type="ECO:0000259" key="14">
    <source>
        <dbReference type="Pfam" id="PF01292"/>
    </source>
</evidence>